<protein>
    <submittedName>
        <fullName evidence="2">Metal-sulfur cluster assembly factor</fullName>
    </submittedName>
</protein>
<comment type="caution">
    <text evidence="2">The sequence shown here is derived from an EMBL/GenBank/DDBJ whole genome shotgun (WGS) entry which is preliminary data.</text>
</comment>
<sequence length="102" mass="11387">MVSVEQVREGLKQVIDPELGIDIVSLGLVYDIQLREGGKVYVRMTLTSPGCPAAPMIVGNSRLALEDLGFKDPEIDIEVVFDPPWSPEKASEEVRLLFEQFR</sequence>
<accession>A0A8T4LIE0</accession>
<evidence type="ECO:0000313" key="3">
    <source>
        <dbReference type="Proteomes" id="UP000678237"/>
    </source>
</evidence>
<dbReference type="Proteomes" id="UP000678237">
    <property type="component" value="Unassembled WGS sequence"/>
</dbReference>
<evidence type="ECO:0000313" key="2">
    <source>
        <dbReference type="EMBL" id="MBS3062995.1"/>
    </source>
</evidence>
<reference evidence="2" key="2">
    <citation type="submission" date="2021-05" db="EMBL/GenBank/DDBJ databases">
        <title>Protein family content uncovers lineage relationships and bacterial pathway maintenance mechanisms in DPANN archaea.</title>
        <authorList>
            <person name="Castelle C.J."/>
            <person name="Meheust R."/>
            <person name="Jaffe A.L."/>
            <person name="Seitz K."/>
            <person name="Gong X."/>
            <person name="Baker B.J."/>
            <person name="Banfield J.F."/>
        </authorList>
    </citation>
    <scope>NUCLEOTIDE SEQUENCE</scope>
    <source>
        <strain evidence="2">RIFCSPLOWO2_01_FULL_58_19</strain>
    </source>
</reference>
<dbReference type="Gene3D" id="3.30.300.130">
    <property type="entry name" value="Fe-S cluster assembly (FSCA)"/>
    <property type="match status" value="1"/>
</dbReference>
<dbReference type="PANTHER" id="PTHR42831">
    <property type="entry name" value="FE-S PROTEIN MATURATION AUXILIARY FACTOR YITW"/>
    <property type="match status" value="1"/>
</dbReference>
<gene>
    <name evidence="2" type="ORF">J4203_03930</name>
</gene>
<dbReference type="InterPro" id="IPR002744">
    <property type="entry name" value="MIP18-like"/>
</dbReference>
<reference evidence="2" key="1">
    <citation type="submission" date="2021-03" db="EMBL/GenBank/DDBJ databases">
        <authorList>
            <person name="Jaffe A."/>
        </authorList>
    </citation>
    <scope>NUCLEOTIDE SEQUENCE</scope>
    <source>
        <strain evidence="2">RIFCSPLOWO2_01_FULL_58_19</strain>
    </source>
</reference>
<dbReference type="AlphaFoldDB" id="A0A8T4LIE0"/>
<dbReference type="Pfam" id="PF01883">
    <property type="entry name" value="FeS_assembly_P"/>
    <property type="match status" value="1"/>
</dbReference>
<dbReference type="InterPro" id="IPR052339">
    <property type="entry name" value="Fe-S_Maturation_MIP18"/>
</dbReference>
<dbReference type="PANTHER" id="PTHR42831:SF1">
    <property type="entry name" value="FE-S PROTEIN MATURATION AUXILIARY FACTOR YITW"/>
    <property type="match status" value="1"/>
</dbReference>
<evidence type="ECO:0000259" key="1">
    <source>
        <dbReference type="Pfam" id="PF01883"/>
    </source>
</evidence>
<dbReference type="InterPro" id="IPR034904">
    <property type="entry name" value="FSCA_dom_sf"/>
</dbReference>
<organism evidence="2 3">
    <name type="scientific">Candidatus Iainarchaeum sp</name>
    <dbReference type="NCBI Taxonomy" id="3101447"/>
    <lineage>
        <taxon>Archaea</taxon>
        <taxon>Candidatus Iainarchaeota</taxon>
        <taxon>Candidatus Iainarchaeia</taxon>
        <taxon>Candidatus Iainarchaeales</taxon>
        <taxon>Candidatus Iainarchaeaceae</taxon>
        <taxon>Candidatus Iainarchaeum</taxon>
    </lineage>
</organism>
<proteinExistence type="predicted"/>
<feature type="domain" description="MIP18 family-like" evidence="1">
    <location>
        <begin position="5"/>
        <end position="68"/>
    </location>
</feature>
<dbReference type="SUPFAM" id="SSF117916">
    <property type="entry name" value="Fe-S cluster assembly (FSCA) domain-like"/>
    <property type="match status" value="1"/>
</dbReference>
<dbReference type="EMBL" id="JAGVWE010000003">
    <property type="protein sequence ID" value="MBS3062995.1"/>
    <property type="molecule type" value="Genomic_DNA"/>
</dbReference>
<name>A0A8T4LIE0_9ARCH</name>